<accession>A0A2S0NJ16</accession>
<dbReference type="Proteomes" id="UP000239250">
    <property type="component" value="Chromosome"/>
</dbReference>
<gene>
    <name evidence="1" type="ORF">C5T88_00210</name>
</gene>
<name>A0A2S0NJ16_9MOLU</name>
<evidence type="ECO:0000313" key="1">
    <source>
        <dbReference type="EMBL" id="AVP49013.1"/>
    </source>
</evidence>
<dbReference type="EMBL" id="CP027019">
    <property type="protein sequence ID" value="AVP49013.1"/>
    <property type="molecule type" value="Genomic_DNA"/>
</dbReference>
<dbReference type="AlphaFoldDB" id="A0A2S0NJ16"/>
<sequence>MFNELVQSFNKARKKDFFKTSFQNIVIKWKFTDFPIILNKTEFIAILENASGYKFSVLTKEDIFNKIYAFQNLYSEVNEAVIRYLSELENDGYKINGYNEFLKDTYALLKTYISETLIPWIFEVALDIKHQEMGIEYDPNLFFDFKNELLSLEFQKRLRKILKILILRNPGDQTFALLDQTYEQDIISKMYKLKTMKQNSKINL</sequence>
<reference evidence="2" key="1">
    <citation type="submission" date="2018-02" db="EMBL/GenBank/DDBJ databases">
        <title>Firefly genomes illuminate parallel origins of bioluminescence in beetles.</title>
        <authorList>
            <person name="Fallon T.R."/>
            <person name="Lower S.E.S."/>
            <person name="Behringer M."/>
            <person name="Weng J.-K."/>
        </authorList>
    </citation>
    <scope>NUCLEOTIDE SEQUENCE [LARGE SCALE GENOMIC DNA]</scope>
</reference>
<organism evidence="1 2">
    <name type="scientific">Williamsoniiplasma luminosum</name>
    <dbReference type="NCBI Taxonomy" id="214888"/>
    <lineage>
        <taxon>Bacteria</taxon>
        <taxon>Bacillati</taxon>
        <taxon>Mycoplasmatota</taxon>
        <taxon>Mollicutes</taxon>
        <taxon>Entomoplasmatales</taxon>
        <taxon>Williamsoniiplasma</taxon>
    </lineage>
</organism>
<proteinExistence type="predicted"/>
<dbReference type="RefSeq" id="WP_303662363.1">
    <property type="nucleotide sequence ID" value="NZ_CP027019.1"/>
</dbReference>
<evidence type="ECO:0000313" key="2">
    <source>
        <dbReference type="Proteomes" id="UP000239250"/>
    </source>
</evidence>
<protein>
    <submittedName>
        <fullName evidence="1">Uncharacterized protein</fullName>
    </submittedName>
</protein>